<dbReference type="Proteomes" id="UP000237440">
    <property type="component" value="Unassembled WGS sequence"/>
</dbReference>
<comment type="caution">
    <text evidence="1">The sequence shown here is derived from an EMBL/GenBank/DDBJ whole genome shotgun (WGS) entry which is preliminary data.</text>
</comment>
<dbReference type="EMBL" id="MUJK01000005">
    <property type="protein sequence ID" value="POF41221.1"/>
    <property type="molecule type" value="Genomic_DNA"/>
</dbReference>
<proteinExistence type="predicted"/>
<evidence type="ECO:0000313" key="1">
    <source>
        <dbReference type="EMBL" id="POF41221.1"/>
    </source>
</evidence>
<protein>
    <submittedName>
        <fullName evidence="1">Uncharacterized protein</fullName>
    </submittedName>
</protein>
<reference evidence="2" key="1">
    <citation type="submission" date="2017-02" db="EMBL/GenBank/DDBJ databases">
        <authorList>
            <person name="Furmanczyk E.M."/>
        </authorList>
    </citation>
    <scope>NUCLEOTIDE SEQUENCE [LARGE SCALE GENOMIC DNA]</scope>
    <source>
        <strain evidence="2">AP3_22</strain>
    </source>
</reference>
<keyword evidence="2" id="KW-1185">Reference proteome</keyword>
<dbReference type="RefSeq" id="WP_103396099.1">
    <property type="nucleotide sequence ID" value="NZ_MUJK01000005.1"/>
</dbReference>
<accession>A0A2S3VMP6</accession>
<dbReference type="AlphaFoldDB" id="A0A2S3VMP6"/>
<gene>
    <name evidence="1" type="ORF">B0D71_18500</name>
</gene>
<dbReference type="OrthoDB" id="9818454at2"/>
<evidence type="ECO:0000313" key="2">
    <source>
        <dbReference type="Proteomes" id="UP000237440"/>
    </source>
</evidence>
<organism evidence="1 2">
    <name type="scientific">Pseudomonas laurylsulfativorans</name>
    <dbReference type="NCBI Taxonomy" id="1943631"/>
    <lineage>
        <taxon>Bacteria</taxon>
        <taxon>Pseudomonadati</taxon>
        <taxon>Pseudomonadota</taxon>
        <taxon>Gammaproteobacteria</taxon>
        <taxon>Pseudomonadales</taxon>
        <taxon>Pseudomonadaceae</taxon>
        <taxon>Pseudomonas</taxon>
    </lineage>
</organism>
<name>A0A2S3VMP6_9PSED</name>
<sequence length="580" mass="66322">MDRSPGEFPEITLPTVDEFVETISLLFCVGRSQSEMLSIARSYSAKQDRYKKLVSGHSSLFRAMSGNSIYETEDDEYLIKLFDRYFANMQQLVSWLRSSFVYRSNSQGELYEELSVMIAAPQLAQLLLEIEQHLETYSPLKHVPLCLQALKIYGNEPNRACKILLRCLLNYSIRNKKSPELSFRKSLNSLDQSSSKFTATQTAELKTLDSELTQTLDYSARRRLIDSVTGVYSAMMIFNRLKKVMDEWSPRAFESFTIALSDRMFGYNFSEGAINEISALNEYLLFELYKAEDIRYGIHHGPLTSPAYQGLLDSTSAYSPPENTYHLDRFLKKGATGYLGNVELIELHEELKDFRNEPYFEGVNAFLKGLLALHNGDRNLADLHFARCLSEAEKWPLGILEHHAALFRIGLDMSKDPGGSSTRINPLLSTYLKSMPQLHTIQPYDFSRDIENFNLCTAISIYNEYCTKIVKNHSALLFNPLIKIEKYLKKIFDWLDKNKLDTSVQSLGKATRAVTTKRDVQRVRPYLIKQNLLGWLTSDSPCDLLVYFPSTESLLTIPSTCRLLELGDSHRFAIAQALRI</sequence>